<dbReference type="Proteomes" id="UP000298030">
    <property type="component" value="Unassembled WGS sequence"/>
</dbReference>
<sequence length="256" mass="28460">MGLPTSPAIASYLRKHTSQIPVALFLNLIMYQHFVYVHLTDSPHSFLLSISSLARNLLYLHPHFAFSRSPPPHSFHLHVVPRLSRAGCVWWDASFSSAVGAYFPNHDAMSGRSMDGYKWHALRHLRTSYIQCGWDRSAPKVCLASDEVFKVIKLASLITVEPFKIARFVTIDILEVAGFINAGLLEIAGLQGAAANHELLKKLASMVLLAWAAKVVSKLPDGPAALDELFEFTRCDRFVSIFALFGVLSFLGLLRL</sequence>
<dbReference type="AlphaFoldDB" id="A0A4Y7SE17"/>
<reference evidence="1 2" key="1">
    <citation type="journal article" date="2019" name="Nat. Ecol. Evol.">
        <title>Megaphylogeny resolves global patterns of mushroom evolution.</title>
        <authorList>
            <person name="Varga T."/>
            <person name="Krizsan K."/>
            <person name="Foldi C."/>
            <person name="Dima B."/>
            <person name="Sanchez-Garcia M."/>
            <person name="Sanchez-Ramirez S."/>
            <person name="Szollosi G.J."/>
            <person name="Szarkandi J.G."/>
            <person name="Papp V."/>
            <person name="Albert L."/>
            <person name="Andreopoulos W."/>
            <person name="Angelini C."/>
            <person name="Antonin V."/>
            <person name="Barry K.W."/>
            <person name="Bougher N.L."/>
            <person name="Buchanan P."/>
            <person name="Buyck B."/>
            <person name="Bense V."/>
            <person name="Catcheside P."/>
            <person name="Chovatia M."/>
            <person name="Cooper J."/>
            <person name="Damon W."/>
            <person name="Desjardin D."/>
            <person name="Finy P."/>
            <person name="Geml J."/>
            <person name="Haridas S."/>
            <person name="Hughes K."/>
            <person name="Justo A."/>
            <person name="Karasinski D."/>
            <person name="Kautmanova I."/>
            <person name="Kiss B."/>
            <person name="Kocsube S."/>
            <person name="Kotiranta H."/>
            <person name="LaButti K.M."/>
            <person name="Lechner B.E."/>
            <person name="Liimatainen K."/>
            <person name="Lipzen A."/>
            <person name="Lukacs Z."/>
            <person name="Mihaltcheva S."/>
            <person name="Morgado L.N."/>
            <person name="Niskanen T."/>
            <person name="Noordeloos M.E."/>
            <person name="Ohm R.A."/>
            <person name="Ortiz-Santana B."/>
            <person name="Ovrebo C."/>
            <person name="Racz N."/>
            <person name="Riley R."/>
            <person name="Savchenko A."/>
            <person name="Shiryaev A."/>
            <person name="Soop K."/>
            <person name="Spirin V."/>
            <person name="Szebenyi C."/>
            <person name="Tomsovsky M."/>
            <person name="Tulloss R.E."/>
            <person name="Uehling J."/>
            <person name="Grigoriev I.V."/>
            <person name="Vagvolgyi C."/>
            <person name="Papp T."/>
            <person name="Martin F.M."/>
            <person name="Miettinen O."/>
            <person name="Hibbett D.S."/>
            <person name="Nagy L.G."/>
        </authorList>
    </citation>
    <scope>NUCLEOTIDE SEQUENCE [LARGE SCALE GENOMIC DNA]</scope>
    <source>
        <strain evidence="1 2">FP101781</strain>
    </source>
</reference>
<proteinExistence type="predicted"/>
<gene>
    <name evidence="1" type="ORF">FA13DRAFT_1767045</name>
</gene>
<name>A0A4Y7SE17_COPMI</name>
<evidence type="ECO:0000313" key="1">
    <source>
        <dbReference type="EMBL" id="TEB19853.1"/>
    </source>
</evidence>
<comment type="caution">
    <text evidence="1">The sequence shown here is derived from an EMBL/GenBank/DDBJ whole genome shotgun (WGS) entry which is preliminary data.</text>
</comment>
<organism evidence="1 2">
    <name type="scientific">Coprinellus micaceus</name>
    <name type="common">Glistening ink-cap mushroom</name>
    <name type="synonym">Coprinus micaceus</name>
    <dbReference type="NCBI Taxonomy" id="71717"/>
    <lineage>
        <taxon>Eukaryota</taxon>
        <taxon>Fungi</taxon>
        <taxon>Dikarya</taxon>
        <taxon>Basidiomycota</taxon>
        <taxon>Agaricomycotina</taxon>
        <taxon>Agaricomycetes</taxon>
        <taxon>Agaricomycetidae</taxon>
        <taxon>Agaricales</taxon>
        <taxon>Agaricineae</taxon>
        <taxon>Psathyrellaceae</taxon>
        <taxon>Coprinellus</taxon>
    </lineage>
</organism>
<keyword evidence="2" id="KW-1185">Reference proteome</keyword>
<dbReference type="EMBL" id="QPFP01000168">
    <property type="protein sequence ID" value="TEB19853.1"/>
    <property type="molecule type" value="Genomic_DNA"/>
</dbReference>
<accession>A0A4Y7SE17</accession>
<evidence type="ECO:0000313" key="2">
    <source>
        <dbReference type="Proteomes" id="UP000298030"/>
    </source>
</evidence>
<protein>
    <submittedName>
        <fullName evidence="1">Uncharacterized protein</fullName>
    </submittedName>
</protein>